<dbReference type="Gene3D" id="3.30.1150.10">
    <property type="match status" value="1"/>
</dbReference>
<dbReference type="AlphaFoldDB" id="A0A062UN72"/>
<evidence type="ECO:0008006" key="5">
    <source>
        <dbReference type="Google" id="ProtNLM"/>
    </source>
</evidence>
<comment type="caution">
    <text evidence="3">The sequence shown here is derived from an EMBL/GenBank/DDBJ whole genome shotgun (WGS) entry which is preliminary data.</text>
</comment>
<dbReference type="STRING" id="1280947.HY30_05185"/>
<feature type="chain" id="PRO_5001618449" description="TolA protein" evidence="2">
    <location>
        <begin position="20"/>
        <end position="319"/>
    </location>
</feature>
<feature type="compositionally biased region" description="Acidic residues" evidence="1">
    <location>
        <begin position="170"/>
        <end position="179"/>
    </location>
</feature>
<evidence type="ECO:0000313" key="3">
    <source>
        <dbReference type="EMBL" id="KCZ57570.1"/>
    </source>
</evidence>
<feature type="compositionally biased region" description="Basic and acidic residues" evidence="1">
    <location>
        <begin position="141"/>
        <end position="169"/>
    </location>
</feature>
<keyword evidence="2" id="KW-0732">Signal</keyword>
<protein>
    <recommendedName>
        <fullName evidence="5">TolA protein</fullName>
    </recommendedName>
</protein>
<feature type="compositionally biased region" description="Acidic residues" evidence="1">
    <location>
        <begin position="84"/>
        <end position="114"/>
    </location>
</feature>
<feature type="signal peptide" evidence="2">
    <location>
        <begin position="1"/>
        <end position="19"/>
    </location>
</feature>
<dbReference type="OrthoDB" id="7161229at2"/>
<proteinExistence type="predicted"/>
<dbReference type="RefSeq" id="WP_034740221.1">
    <property type="nucleotide sequence ID" value="NZ_AWFG01000030.1"/>
</dbReference>
<reference evidence="3 4" key="1">
    <citation type="journal article" date="2014" name="Antonie Van Leeuwenhoek">
        <title>Hyphomonas beringensis sp. nov. and Hyphomonas chukchiensis sp. nov., isolated from surface seawater of the Bering Sea and Chukchi Sea.</title>
        <authorList>
            <person name="Li C."/>
            <person name="Lai Q."/>
            <person name="Li G."/>
            <person name="Dong C."/>
            <person name="Wang J."/>
            <person name="Liao Y."/>
            <person name="Shao Z."/>
        </authorList>
    </citation>
    <scope>NUCLEOTIDE SEQUENCE [LARGE SCALE GENOMIC DNA]</scope>
    <source>
        <strain evidence="3 4">BH-BN04-4</strain>
    </source>
</reference>
<sequence length="319" mass="35150">MMRGFTLSALLHASVIALAVMSWPTQKTECDKAIEKLKRDEPGLGPVDILMRLPECAAAIDVPIEFLDIGLVTNVSAIPKAEVQEEAEPVPEEAPEEEATPDDQPDLTADEVDANDTRAEEPSEDDLVVEDEKAEPEPEPEPVKEPEKKKPEPKKEEKLVQKTKPKSETDDLDFLNDFEDVLKTKAQNERKAPPAQEPPRIEKPVLADAQQPRKGAGDRTGNTASLQAAVRRQIGYCWNGVDDLPKEDQINVVVRLVLARDGSLAEPADLVTPKSRPIGRAGIPVDLALRAVRKCAPYKLPADDYDQWKEIDVTIGPEN</sequence>
<dbReference type="EMBL" id="AWFG01000030">
    <property type="protein sequence ID" value="KCZ57570.1"/>
    <property type="molecule type" value="Genomic_DNA"/>
</dbReference>
<feature type="region of interest" description="Disordered" evidence="1">
    <location>
        <begin position="83"/>
        <end position="223"/>
    </location>
</feature>
<dbReference type="Proteomes" id="UP000027190">
    <property type="component" value="Unassembled WGS sequence"/>
</dbReference>
<name>A0A062UN72_9PROT</name>
<gene>
    <name evidence="3" type="ORF">HY30_05185</name>
</gene>
<keyword evidence="4" id="KW-1185">Reference proteome</keyword>
<accession>A0A062UN72</accession>
<organism evidence="3 4">
    <name type="scientific">Hyphomonas chukchiensis</name>
    <dbReference type="NCBI Taxonomy" id="1280947"/>
    <lineage>
        <taxon>Bacteria</taxon>
        <taxon>Pseudomonadati</taxon>
        <taxon>Pseudomonadota</taxon>
        <taxon>Alphaproteobacteria</taxon>
        <taxon>Hyphomonadales</taxon>
        <taxon>Hyphomonadaceae</taxon>
        <taxon>Hyphomonas</taxon>
    </lineage>
</organism>
<evidence type="ECO:0000256" key="1">
    <source>
        <dbReference type="SAM" id="MobiDB-lite"/>
    </source>
</evidence>
<feature type="compositionally biased region" description="Acidic residues" evidence="1">
    <location>
        <begin position="122"/>
        <end position="140"/>
    </location>
</feature>
<dbReference type="PATRIC" id="fig|1280947.3.peg.2222"/>
<evidence type="ECO:0000313" key="4">
    <source>
        <dbReference type="Proteomes" id="UP000027190"/>
    </source>
</evidence>
<evidence type="ECO:0000256" key="2">
    <source>
        <dbReference type="SAM" id="SignalP"/>
    </source>
</evidence>
<feature type="compositionally biased region" description="Basic and acidic residues" evidence="1">
    <location>
        <begin position="180"/>
        <end position="192"/>
    </location>
</feature>